<dbReference type="HOGENOM" id="CLU_097259_0_0_1"/>
<reference evidence="3" key="2">
    <citation type="submission" date="2015-01" db="EMBL/GenBank/DDBJ databases">
        <title>Evolutionary Origins and Diversification of the Mycorrhizal Mutualists.</title>
        <authorList>
            <consortium name="DOE Joint Genome Institute"/>
            <consortium name="Mycorrhizal Genomics Consortium"/>
            <person name="Kohler A."/>
            <person name="Kuo A."/>
            <person name="Nagy L.G."/>
            <person name="Floudas D."/>
            <person name="Copeland A."/>
            <person name="Barry K.W."/>
            <person name="Cichocki N."/>
            <person name="Veneault-Fourrey C."/>
            <person name="LaButti K."/>
            <person name="Lindquist E.A."/>
            <person name="Lipzen A."/>
            <person name="Lundell T."/>
            <person name="Morin E."/>
            <person name="Murat C."/>
            <person name="Riley R."/>
            <person name="Ohm R."/>
            <person name="Sun H."/>
            <person name="Tunlid A."/>
            <person name="Henrissat B."/>
            <person name="Grigoriev I.V."/>
            <person name="Hibbett D.S."/>
            <person name="Martin F."/>
        </authorList>
    </citation>
    <scope>NUCLEOTIDE SEQUENCE [LARGE SCALE GENOMIC DNA]</scope>
    <source>
        <strain evidence="3">441</strain>
    </source>
</reference>
<gene>
    <name evidence="2" type="ORF">PISMIDRAFT_543970</name>
</gene>
<feature type="region of interest" description="Disordered" evidence="1">
    <location>
        <begin position="1"/>
        <end position="113"/>
    </location>
</feature>
<name>A0A0C9Z5G3_9AGAM</name>
<feature type="compositionally biased region" description="Basic and acidic residues" evidence="1">
    <location>
        <begin position="36"/>
        <end position="45"/>
    </location>
</feature>
<accession>A0A0C9Z5G3</accession>
<protein>
    <submittedName>
        <fullName evidence="2">Uncharacterized protein</fullName>
    </submittedName>
</protein>
<sequence>MQVIDAQPHPHPYSNAPTFVESMSSPTSSSHNHHFATCDHTREHTMSPPPSTAPFSIPASATISSSSAEHSSPPPPSASSIAPLAGHPPAIYFSPATPSSETPTPSPHDYGFREQDHNFCVGSHHHQHGTNAVERTSTLRTESIPMGKSCLPPSSPCSSGPSRKQRFTMGPRVDCIKCRTGVKGHWVHLD</sequence>
<dbReference type="EMBL" id="KN833752">
    <property type="protein sequence ID" value="KIK21379.1"/>
    <property type="molecule type" value="Genomic_DNA"/>
</dbReference>
<dbReference type="OrthoDB" id="3200438at2759"/>
<feature type="compositionally biased region" description="Low complexity" evidence="1">
    <location>
        <begin position="53"/>
        <end position="71"/>
    </location>
</feature>
<evidence type="ECO:0000313" key="3">
    <source>
        <dbReference type="Proteomes" id="UP000054018"/>
    </source>
</evidence>
<dbReference type="Proteomes" id="UP000054018">
    <property type="component" value="Unassembled WGS sequence"/>
</dbReference>
<evidence type="ECO:0000256" key="1">
    <source>
        <dbReference type="SAM" id="MobiDB-lite"/>
    </source>
</evidence>
<feature type="compositionally biased region" description="Low complexity" evidence="1">
    <location>
        <begin position="149"/>
        <end position="162"/>
    </location>
</feature>
<keyword evidence="3" id="KW-1185">Reference proteome</keyword>
<evidence type="ECO:0000313" key="2">
    <source>
        <dbReference type="EMBL" id="KIK21379.1"/>
    </source>
</evidence>
<reference evidence="2 3" key="1">
    <citation type="submission" date="2014-04" db="EMBL/GenBank/DDBJ databases">
        <authorList>
            <consortium name="DOE Joint Genome Institute"/>
            <person name="Kuo A."/>
            <person name="Kohler A."/>
            <person name="Costa M.D."/>
            <person name="Nagy L.G."/>
            <person name="Floudas D."/>
            <person name="Copeland A."/>
            <person name="Barry K.W."/>
            <person name="Cichocki N."/>
            <person name="Veneault-Fourrey C."/>
            <person name="LaButti K."/>
            <person name="Lindquist E.A."/>
            <person name="Lipzen A."/>
            <person name="Lundell T."/>
            <person name="Morin E."/>
            <person name="Murat C."/>
            <person name="Sun H."/>
            <person name="Tunlid A."/>
            <person name="Henrissat B."/>
            <person name="Grigoriev I.V."/>
            <person name="Hibbett D.S."/>
            <person name="Martin F."/>
            <person name="Nordberg H.P."/>
            <person name="Cantor M.N."/>
            <person name="Hua S.X."/>
        </authorList>
    </citation>
    <scope>NUCLEOTIDE SEQUENCE [LARGE SCALE GENOMIC DNA]</scope>
    <source>
        <strain evidence="2 3">441</strain>
    </source>
</reference>
<dbReference type="STRING" id="765257.A0A0C9Z5G3"/>
<feature type="compositionally biased region" description="Low complexity" evidence="1">
    <location>
        <begin position="94"/>
        <end position="103"/>
    </location>
</feature>
<feature type="region of interest" description="Disordered" evidence="1">
    <location>
        <begin position="144"/>
        <end position="166"/>
    </location>
</feature>
<dbReference type="AlphaFoldDB" id="A0A0C9Z5G3"/>
<proteinExistence type="predicted"/>
<organism evidence="2 3">
    <name type="scientific">Pisolithus microcarpus 441</name>
    <dbReference type="NCBI Taxonomy" id="765257"/>
    <lineage>
        <taxon>Eukaryota</taxon>
        <taxon>Fungi</taxon>
        <taxon>Dikarya</taxon>
        <taxon>Basidiomycota</taxon>
        <taxon>Agaricomycotina</taxon>
        <taxon>Agaricomycetes</taxon>
        <taxon>Agaricomycetidae</taxon>
        <taxon>Boletales</taxon>
        <taxon>Sclerodermatineae</taxon>
        <taxon>Pisolithaceae</taxon>
        <taxon>Pisolithus</taxon>
    </lineage>
</organism>